<evidence type="ECO:0000313" key="2">
    <source>
        <dbReference type="EMBL" id="QFY64053.1"/>
    </source>
</evidence>
<organism evidence="2 3">
    <name type="scientific">Rhizobium grahamii</name>
    <dbReference type="NCBI Taxonomy" id="1120045"/>
    <lineage>
        <taxon>Bacteria</taxon>
        <taxon>Pseudomonadati</taxon>
        <taxon>Pseudomonadota</taxon>
        <taxon>Alphaproteobacteria</taxon>
        <taxon>Hyphomicrobiales</taxon>
        <taxon>Rhizobiaceae</taxon>
        <taxon>Rhizobium/Agrobacterium group</taxon>
        <taxon>Rhizobium</taxon>
    </lineage>
</organism>
<dbReference type="KEGG" id="rgr:FZ934_21295"/>
<keyword evidence="1" id="KW-0732">Signal</keyword>
<gene>
    <name evidence="2" type="ORF">FZ934_21295</name>
</gene>
<evidence type="ECO:0000256" key="1">
    <source>
        <dbReference type="SAM" id="SignalP"/>
    </source>
</evidence>
<dbReference type="EMBL" id="CP043499">
    <property type="protein sequence ID" value="QFY64053.1"/>
    <property type="molecule type" value="Genomic_DNA"/>
</dbReference>
<keyword evidence="2" id="KW-0614">Plasmid</keyword>
<feature type="chain" id="PRO_5024811264" evidence="1">
    <location>
        <begin position="25"/>
        <end position="114"/>
    </location>
</feature>
<keyword evidence="3" id="KW-1185">Reference proteome</keyword>
<protein>
    <submittedName>
        <fullName evidence="2">Uncharacterized protein</fullName>
    </submittedName>
</protein>
<accession>A0A5Q0CFE8</accession>
<dbReference type="Proteomes" id="UP000326881">
    <property type="component" value="Plasmid unnamed"/>
</dbReference>
<reference evidence="2 3" key="1">
    <citation type="submission" date="2019-08" db="EMBL/GenBank/DDBJ databases">
        <title>Prosopis cineraria nodule microbiome.</title>
        <authorList>
            <person name="Ali R."/>
            <person name="Chaluvadi S.R."/>
            <person name="Wang X."/>
        </authorList>
    </citation>
    <scope>NUCLEOTIDE SEQUENCE [LARGE SCALE GENOMIC DNA]</scope>
    <source>
        <strain evidence="2 3">BG7</strain>
        <plasmid evidence="2 3">unnamed</plasmid>
    </source>
</reference>
<geneLocation type="plasmid" evidence="2 3">
    <name>unnamed</name>
</geneLocation>
<evidence type="ECO:0000313" key="3">
    <source>
        <dbReference type="Proteomes" id="UP000326881"/>
    </source>
</evidence>
<feature type="signal peptide" evidence="1">
    <location>
        <begin position="1"/>
        <end position="24"/>
    </location>
</feature>
<proteinExistence type="predicted"/>
<sequence length="114" mass="12980">MSKLALALASTVFLSAAFSDQSFAETRPLSEINQKTEARIQREISDRDLRCYKFILRDFRSRKIKQSDILVTFDDPEVDGIGVGISETDENYSCEDGEMRAWEGGKYEVVKTFP</sequence>
<name>A0A5Q0CFE8_9HYPH</name>
<dbReference type="AlphaFoldDB" id="A0A5Q0CFE8"/>
<dbReference type="OrthoDB" id="8400552at2"/>